<dbReference type="InterPro" id="IPR036737">
    <property type="entry name" value="OmpA-like_sf"/>
</dbReference>
<evidence type="ECO:0000259" key="2">
    <source>
        <dbReference type="PROSITE" id="PS51123"/>
    </source>
</evidence>
<reference evidence="3" key="2">
    <citation type="journal article" date="2021" name="PeerJ">
        <title>Extensive microbial diversity within the chicken gut microbiome revealed by metagenomics and culture.</title>
        <authorList>
            <person name="Gilroy R."/>
            <person name="Ravi A."/>
            <person name="Getino M."/>
            <person name="Pursley I."/>
            <person name="Horton D.L."/>
            <person name="Alikhan N.F."/>
            <person name="Baker D."/>
            <person name="Gharbi K."/>
            <person name="Hall N."/>
            <person name="Watson M."/>
            <person name="Adriaenssens E.M."/>
            <person name="Foster-Nyarko E."/>
            <person name="Jarju S."/>
            <person name="Secka A."/>
            <person name="Antonio M."/>
            <person name="Oren A."/>
            <person name="Chaudhuri R.R."/>
            <person name="La Ragione R."/>
            <person name="Hildebrand F."/>
            <person name="Pallen M.J."/>
        </authorList>
    </citation>
    <scope>NUCLEOTIDE SEQUENCE</scope>
    <source>
        <strain evidence="3">ChiGjej3B3-5194</strain>
    </source>
</reference>
<accession>A0A9D1FFL0</accession>
<dbReference type="InterPro" id="IPR006665">
    <property type="entry name" value="OmpA-like"/>
</dbReference>
<dbReference type="CDD" id="cd07185">
    <property type="entry name" value="OmpA_C-like"/>
    <property type="match status" value="1"/>
</dbReference>
<protein>
    <submittedName>
        <fullName evidence="3">OmpA family protein</fullName>
    </submittedName>
</protein>
<proteinExistence type="predicted"/>
<dbReference type="PROSITE" id="PS51123">
    <property type="entry name" value="OMPA_2"/>
    <property type="match status" value="1"/>
</dbReference>
<dbReference type="Pfam" id="PF00691">
    <property type="entry name" value="OmpA"/>
    <property type="match status" value="1"/>
</dbReference>
<evidence type="ECO:0000313" key="3">
    <source>
        <dbReference type="EMBL" id="HIS70834.1"/>
    </source>
</evidence>
<dbReference type="PANTHER" id="PTHR30329:SF21">
    <property type="entry name" value="LIPOPROTEIN YIAD-RELATED"/>
    <property type="match status" value="1"/>
</dbReference>
<dbReference type="EMBL" id="DVJI01000011">
    <property type="protein sequence ID" value="HIS70834.1"/>
    <property type="molecule type" value="Genomic_DNA"/>
</dbReference>
<dbReference type="PROSITE" id="PS51257">
    <property type="entry name" value="PROKAR_LIPOPROTEIN"/>
    <property type="match status" value="1"/>
</dbReference>
<evidence type="ECO:0000256" key="1">
    <source>
        <dbReference type="PROSITE-ProRule" id="PRU00473"/>
    </source>
</evidence>
<dbReference type="Gene3D" id="3.30.1330.60">
    <property type="entry name" value="OmpA-like domain"/>
    <property type="match status" value="1"/>
</dbReference>
<reference evidence="3" key="1">
    <citation type="submission" date="2020-10" db="EMBL/GenBank/DDBJ databases">
        <authorList>
            <person name="Gilroy R."/>
        </authorList>
    </citation>
    <scope>NUCLEOTIDE SEQUENCE</scope>
    <source>
        <strain evidence="3">ChiGjej3B3-5194</strain>
    </source>
</reference>
<dbReference type="InterPro" id="IPR050330">
    <property type="entry name" value="Bact_OuterMem_StrucFunc"/>
</dbReference>
<evidence type="ECO:0000313" key="4">
    <source>
        <dbReference type="Proteomes" id="UP000886742"/>
    </source>
</evidence>
<feature type="domain" description="OmpA-like" evidence="2">
    <location>
        <begin position="109"/>
        <end position="224"/>
    </location>
</feature>
<organism evidence="3 4">
    <name type="scientific">Candidatus Enterousia intestinigallinarum</name>
    <dbReference type="NCBI Taxonomy" id="2840790"/>
    <lineage>
        <taxon>Bacteria</taxon>
        <taxon>Pseudomonadati</taxon>
        <taxon>Pseudomonadota</taxon>
        <taxon>Alphaproteobacteria</taxon>
        <taxon>Candidatus Enterousia</taxon>
    </lineage>
</organism>
<dbReference type="PANTHER" id="PTHR30329">
    <property type="entry name" value="STATOR ELEMENT OF FLAGELLAR MOTOR COMPLEX"/>
    <property type="match status" value="1"/>
</dbReference>
<gene>
    <name evidence="3" type="ORF">IAD02_02485</name>
</gene>
<sequence>MKRHNYVFLAALVMLAGCVQYHSPARSTWPQYLRGASFTDMTETARIAKRPVFLGAGGKLISSIDAPAALDYGDKVQNDTAISVNYMANLEYELYDALRKPGISVQRAGTDVVIILVRDAIMELNVGDISADGADTLKTISKILKKYDATFLEIAGYTDAMATRQADALSLDMAQRVGVYLSQHGVNTARMFIVGRGAARPIAGQDDIGRLTNRRVEIRLVPAR</sequence>
<dbReference type="Proteomes" id="UP000886742">
    <property type="component" value="Unassembled WGS sequence"/>
</dbReference>
<dbReference type="AlphaFoldDB" id="A0A9D1FFL0"/>
<comment type="caution">
    <text evidence="3">The sequence shown here is derived from an EMBL/GenBank/DDBJ whole genome shotgun (WGS) entry which is preliminary data.</text>
</comment>
<keyword evidence="1" id="KW-0472">Membrane</keyword>
<dbReference type="GO" id="GO:0016020">
    <property type="term" value="C:membrane"/>
    <property type="evidence" value="ECO:0007669"/>
    <property type="project" value="UniProtKB-UniRule"/>
</dbReference>
<name>A0A9D1FFL0_9PROT</name>
<dbReference type="SUPFAM" id="SSF103088">
    <property type="entry name" value="OmpA-like"/>
    <property type="match status" value="1"/>
</dbReference>